<feature type="region of interest" description="Disordered" evidence="11">
    <location>
        <begin position="441"/>
        <end position="466"/>
    </location>
</feature>
<keyword evidence="8" id="KW-0663">Pyridoxal phosphate</keyword>
<dbReference type="NCBIfam" id="TIGR02094">
    <property type="entry name" value="more_P_ylases"/>
    <property type="match status" value="1"/>
</dbReference>
<dbReference type="PROSITE" id="PS00102">
    <property type="entry name" value="PHOSPHORYLASE"/>
    <property type="match status" value="1"/>
</dbReference>
<proteinExistence type="inferred from homology"/>
<dbReference type="InterPro" id="IPR052182">
    <property type="entry name" value="Glycogen/Maltodextrin_Phosph"/>
</dbReference>
<comment type="similarity">
    <text evidence="3">Belongs to the glycogen phosphorylase family.</text>
</comment>
<dbReference type="PANTHER" id="PTHR42655:SF1">
    <property type="entry name" value="GLYCOGEN PHOSPHORYLASE"/>
    <property type="match status" value="1"/>
</dbReference>
<name>A0ABV9UZC8_STRAZ</name>
<comment type="caution">
    <text evidence="13">The sequence shown here is derived from an EMBL/GenBank/DDBJ whole genome shotgun (WGS) entry which is preliminary data.</text>
</comment>
<evidence type="ECO:0000259" key="12">
    <source>
        <dbReference type="Pfam" id="PF11897"/>
    </source>
</evidence>
<organism evidence="13 14">
    <name type="scientific">Streptomyces atroolivaceus</name>
    <dbReference type="NCBI Taxonomy" id="66869"/>
    <lineage>
        <taxon>Bacteria</taxon>
        <taxon>Bacillati</taxon>
        <taxon>Actinomycetota</taxon>
        <taxon>Actinomycetes</taxon>
        <taxon>Kitasatosporales</taxon>
        <taxon>Streptomycetaceae</taxon>
        <taxon>Streptomyces</taxon>
    </lineage>
</organism>
<gene>
    <name evidence="13" type="primary">glgP</name>
    <name evidence="13" type="ORF">ACFPL4_01500</name>
</gene>
<evidence type="ECO:0000256" key="9">
    <source>
        <dbReference type="ARBA" id="ARBA00023277"/>
    </source>
</evidence>
<dbReference type="PANTHER" id="PTHR42655">
    <property type="entry name" value="GLYCOGEN PHOSPHORYLASE"/>
    <property type="match status" value="1"/>
</dbReference>
<evidence type="ECO:0000256" key="4">
    <source>
        <dbReference type="ARBA" id="ARBA00012591"/>
    </source>
</evidence>
<dbReference type="InterPro" id="IPR011834">
    <property type="entry name" value="Agluc_phsphrylas"/>
</dbReference>
<keyword evidence="7" id="KW-0808">Transferase</keyword>
<comment type="function">
    <text evidence="10">Phosphorylase is an important allosteric enzyme in carbohydrate metabolism. Enzymes from different sources differ in their regulatory mechanisms and in their natural substrates. However, all known phosphorylases share catalytic and structural properties.</text>
</comment>
<evidence type="ECO:0000313" key="13">
    <source>
        <dbReference type="EMBL" id="MFC4977037.1"/>
    </source>
</evidence>
<dbReference type="InterPro" id="IPR035090">
    <property type="entry name" value="Pyridoxal_P_attach_site"/>
</dbReference>
<keyword evidence="14" id="KW-1185">Reference proteome</keyword>
<dbReference type="Pfam" id="PF00343">
    <property type="entry name" value="Phosphorylase"/>
    <property type="match status" value="1"/>
</dbReference>
<evidence type="ECO:0000256" key="6">
    <source>
        <dbReference type="ARBA" id="ARBA00022676"/>
    </source>
</evidence>
<dbReference type="Pfam" id="PF11897">
    <property type="entry name" value="DUF3417"/>
    <property type="match status" value="1"/>
</dbReference>
<evidence type="ECO:0000256" key="3">
    <source>
        <dbReference type="ARBA" id="ARBA00006047"/>
    </source>
</evidence>
<evidence type="ECO:0000256" key="2">
    <source>
        <dbReference type="ARBA" id="ARBA00001933"/>
    </source>
</evidence>
<dbReference type="EC" id="2.4.1.1" evidence="4"/>
<dbReference type="Proteomes" id="UP001595908">
    <property type="component" value="Unassembled WGS sequence"/>
</dbReference>
<dbReference type="GeneID" id="31232537"/>
<evidence type="ECO:0000256" key="10">
    <source>
        <dbReference type="ARBA" id="ARBA00025174"/>
    </source>
</evidence>
<dbReference type="SUPFAM" id="SSF53756">
    <property type="entry name" value="UDP-Glycosyltransferase/glycogen phosphorylase"/>
    <property type="match status" value="1"/>
</dbReference>
<dbReference type="PIRSF" id="PIRSF000460">
    <property type="entry name" value="Pprylas_GlgP"/>
    <property type="match status" value="1"/>
</dbReference>
<evidence type="ECO:0000256" key="1">
    <source>
        <dbReference type="ARBA" id="ARBA00001275"/>
    </source>
</evidence>
<evidence type="ECO:0000313" key="14">
    <source>
        <dbReference type="Proteomes" id="UP001595908"/>
    </source>
</evidence>
<sequence length="892" mass="97361">MKAIRRFTVRPVLPEPLRPLSDLARNLRWSWHSETQHLFQAVDPEGRRPADADPVRLLGAVSAARLAELAGDQHFLGRLTEVSEDLREYLGGPRWYQNQLSQGAELPAAIAYFSPEFGVTAALPQYSGGLGILAGDHLKAASDLGVPLIGVGLLYRHGYFRQSLSRDGWQQEHYPVLDPNELPLTLLREADGTPSRVVLALPGGRSLYASVWQAQVGRVPLLLLDSDVEENAPGERDVTDRLYGGGSDHRLLQEMLLGIGGVRAVRTYCRLTGHAAPEVFHTNEGHAGFLGLERIRELCDEGLDFDAALEVVRAGAVFTTHTPVPAGIDRFERQLVARHFGDDGELPGVGVDRILRLGMETYPGGEPDLFNMAVMGLRLAQRANGVSTLHGAVSREMFSGLWPGFDPSEVPITSVTNGVHAPTWVAPEVSRLGARAFGSERAGNGAAGAETGREDGTGAEGADASGRWDAVTAVPDREIWDLRRGLREQLVTEVRKRLYASWRTRGAGTAELGWIDGVLDPDVLTIGFARRVPSYKRLTLMLHDRRRLRELLLHPTHPIQIVVAGKAHPADDGGKRLVQELVRFSDDPRVRHRIVFLPDYGMGMAQKLYPGCDVWLNNPLRPLEACGTSGMKAALNGCLNLSVRDGWWDEWFGSDFGWAIPTADGSATDEERRDELEANALYALIEDRVAPRFYDRNAEDLPERWIEMVRSTLVTLGPKVLAGRMVREYVERLYAPAALSRRALEPAAARELALWKARIRAAWPQVAVDHVETSADTGVGGSAELGSTLAVRVRIALGGLDPEDVEVQVVAGRVDSGDGIAEARTFPLKPAGGHDLEDRWLYEGPLALDRTGPYGYTVRVLPSHPLLASGAELGLVAVPNESTGDGGGVLLR</sequence>
<dbReference type="InterPro" id="IPR000811">
    <property type="entry name" value="Glyco_trans_35"/>
</dbReference>
<comment type="catalytic activity">
    <reaction evidence="1">
        <text>[(1-&gt;4)-alpha-D-glucosyl](n) + phosphate = [(1-&gt;4)-alpha-D-glucosyl](n-1) + alpha-D-glucose 1-phosphate</text>
        <dbReference type="Rhea" id="RHEA:41732"/>
        <dbReference type="Rhea" id="RHEA-COMP:9584"/>
        <dbReference type="Rhea" id="RHEA-COMP:9586"/>
        <dbReference type="ChEBI" id="CHEBI:15444"/>
        <dbReference type="ChEBI" id="CHEBI:43474"/>
        <dbReference type="ChEBI" id="CHEBI:58601"/>
        <dbReference type="EC" id="2.4.1.1"/>
    </reaction>
</comment>
<evidence type="ECO:0000256" key="8">
    <source>
        <dbReference type="ARBA" id="ARBA00022898"/>
    </source>
</evidence>
<evidence type="ECO:0000256" key="5">
    <source>
        <dbReference type="ARBA" id="ARBA00022533"/>
    </source>
</evidence>
<evidence type="ECO:0000256" key="7">
    <source>
        <dbReference type="ARBA" id="ARBA00022679"/>
    </source>
</evidence>
<keyword evidence="5" id="KW-0021">Allosteric enzyme</keyword>
<dbReference type="InterPro" id="IPR024517">
    <property type="entry name" value="Glycogen_phosphorylase_DUF3417"/>
</dbReference>
<accession>A0ABV9UZC8</accession>
<dbReference type="RefSeq" id="WP_033298462.1">
    <property type="nucleotide sequence ID" value="NZ_JBHSJE010000001.1"/>
</dbReference>
<dbReference type="Gene3D" id="3.40.50.2000">
    <property type="entry name" value="Glycogen Phosphorylase B"/>
    <property type="match status" value="3"/>
</dbReference>
<protein>
    <recommendedName>
        <fullName evidence="4">glycogen phosphorylase</fullName>
        <ecNumber evidence="4">2.4.1.1</ecNumber>
    </recommendedName>
</protein>
<evidence type="ECO:0000256" key="11">
    <source>
        <dbReference type="SAM" id="MobiDB-lite"/>
    </source>
</evidence>
<dbReference type="EMBL" id="JBHSJE010000001">
    <property type="protein sequence ID" value="MFC4977037.1"/>
    <property type="molecule type" value="Genomic_DNA"/>
</dbReference>
<keyword evidence="6" id="KW-0328">Glycosyltransferase</keyword>
<comment type="cofactor">
    <cofactor evidence="2">
        <name>pyridoxal 5'-phosphate</name>
        <dbReference type="ChEBI" id="CHEBI:597326"/>
    </cofactor>
</comment>
<feature type="domain" description="DUF3417" evidence="12">
    <location>
        <begin position="13"/>
        <end position="123"/>
    </location>
</feature>
<reference evidence="14" key="1">
    <citation type="journal article" date="2019" name="Int. J. Syst. Evol. Microbiol.">
        <title>The Global Catalogue of Microorganisms (GCM) 10K type strain sequencing project: providing services to taxonomists for standard genome sequencing and annotation.</title>
        <authorList>
            <consortium name="The Broad Institute Genomics Platform"/>
            <consortium name="The Broad Institute Genome Sequencing Center for Infectious Disease"/>
            <person name="Wu L."/>
            <person name="Ma J."/>
        </authorList>
    </citation>
    <scope>NUCLEOTIDE SEQUENCE [LARGE SCALE GENOMIC DNA]</scope>
    <source>
        <strain evidence="14">ICMP 257</strain>
    </source>
</reference>
<keyword evidence="9" id="KW-0119">Carbohydrate metabolism</keyword>